<dbReference type="GO" id="GO:0005634">
    <property type="term" value="C:nucleus"/>
    <property type="evidence" value="ECO:0007669"/>
    <property type="project" value="TreeGrafter"/>
</dbReference>
<dbReference type="PANTHER" id="PTHR13119">
    <property type="entry name" value="ZINC FINGER CCCH DOMAIN-CONTAINING PROTEI"/>
    <property type="match status" value="1"/>
</dbReference>
<feature type="compositionally biased region" description="Acidic residues" evidence="6">
    <location>
        <begin position="46"/>
        <end position="62"/>
    </location>
</feature>
<evidence type="ECO:0000256" key="6">
    <source>
        <dbReference type="SAM" id="MobiDB-lite"/>
    </source>
</evidence>
<dbReference type="EMBL" id="UZAD01013169">
    <property type="protein sequence ID" value="VDN91100.1"/>
    <property type="molecule type" value="Genomic_DNA"/>
</dbReference>
<keyword evidence="4 5" id="KW-0862">Zinc</keyword>
<feature type="compositionally biased region" description="Polar residues" evidence="6">
    <location>
        <begin position="791"/>
        <end position="806"/>
    </location>
</feature>
<name>A0A0N4TN96_BRUPA</name>
<evidence type="ECO:0000259" key="7">
    <source>
        <dbReference type="PROSITE" id="PS50103"/>
    </source>
</evidence>
<dbReference type="PROSITE" id="PS50103">
    <property type="entry name" value="ZF_C3H1"/>
    <property type="match status" value="3"/>
</dbReference>
<feature type="domain" description="C3H1-type" evidence="7">
    <location>
        <begin position="265"/>
        <end position="292"/>
    </location>
</feature>
<dbReference type="PANTHER" id="PTHR13119:SF12">
    <property type="entry name" value="PROTEIN SUPPRESSOR OF SABLE"/>
    <property type="match status" value="1"/>
</dbReference>
<sequence>MLKESDALTMVDVAMASSLEEYEFSGAVREDVELENKSIAEVEVEDGELPEEGEICDDEDAEGRDREITENREAAQAVSPNMSLNQPPLRKPRDFDREVANARGAEGSMLSSWMTGVKQRAKPGITTIASPTVDANEEYYGYGSSSPSDGTGDKDYRNRGGDSADKDYRWIRDEDGHRGSGDVNEFGDSDYRGGSPKMERRRRRSISPTYGGPKRPRHSPPVRGCYRGRGFRGRWGERQICKFFREGYCRDGDSCSYSHDAADSGRKAELCKFYQQGFCKKGLQCPLLHGEYPCKAFHKGECSKDPCQFSHLPLNNFTQPIFDQVGAFLKCTKMMKDDELASRIAIPQGPLKRRVLLPGGPSSSPGAQPTVPAIVTVTADGGITGTVIPPPAVVVPTLSSGTPVTIAQPQLVIPPPLTANPTPYPAFFPHHSVPATAVVNPTSLSGAVAGLAPPQPVQSATTVLQQYSASVEKRNSMEDEEDNSFNINKMLEQITAKVKKDNAMDESPASPPMFNPDAVADENAPTIPETNIRAWKLHPVDDIPSPQTNIDSQILQMSLTDAGLRNDPRIKKALASQFDAFTNSLMNAAPPPLPQPPQIFVQQSNATASISATQSIALSVLPKEESSASRLAGPRISTVNRDPRKRITVSDPRVTTVADSRLVSTTTPTLDPRLAPPNSLIQIGQIPSTSTSRAGIDNVYGAAVEVTIQNRDQDHRLHLAGYENSFMEEHSAERIGSYESRRSSGGNWMPQIRAAVDPRQVKRYVIGGYRSDSSQDRDERAMNRARREGTKSPSNNSAAAGTTTIPQAPLSLREKRKNNEYESPLSRIPEKTRWT</sequence>
<evidence type="ECO:0000313" key="8">
    <source>
        <dbReference type="EMBL" id="VDN91100.1"/>
    </source>
</evidence>
<dbReference type="STRING" id="6280.A0A0N4TN96"/>
<feature type="zinc finger region" description="C3H1-type" evidence="5">
    <location>
        <begin position="265"/>
        <end position="292"/>
    </location>
</feature>
<evidence type="ECO:0000256" key="2">
    <source>
        <dbReference type="ARBA" id="ARBA00022737"/>
    </source>
</evidence>
<keyword evidence="2" id="KW-0677">Repeat</keyword>
<dbReference type="SMART" id="SM00356">
    <property type="entry name" value="ZnF_C3H1"/>
    <property type="match status" value="3"/>
</dbReference>
<feature type="domain" description="C3H1-type" evidence="7">
    <location>
        <begin position="293"/>
        <end position="314"/>
    </location>
</feature>
<dbReference type="GO" id="GO:0003723">
    <property type="term" value="F:RNA binding"/>
    <property type="evidence" value="ECO:0007669"/>
    <property type="project" value="InterPro"/>
</dbReference>
<feature type="region of interest" description="Disordered" evidence="6">
    <location>
        <begin position="138"/>
        <end position="223"/>
    </location>
</feature>
<feature type="region of interest" description="Disordered" evidence="6">
    <location>
        <begin position="766"/>
        <end position="835"/>
    </location>
</feature>
<dbReference type="Pfam" id="PF00642">
    <property type="entry name" value="zf-CCCH"/>
    <property type="match status" value="1"/>
</dbReference>
<evidence type="ECO:0000256" key="4">
    <source>
        <dbReference type="ARBA" id="ARBA00022833"/>
    </source>
</evidence>
<feature type="zinc finger region" description="C3H1-type" evidence="5">
    <location>
        <begin position="293"/>
        <end position="314"/>
    </location>
</feature>
<evidence type="ECO:0000256" key="1">
    <source>
        <dbReference type="ARBA" id="ARBA00022723"/>
    </source>
</evidence>
<feature type="compositionally biased region" description="Low complexity" evidence="6">
    <location>
        <begin position="139"/>
        <end position="150"/>
    </location>
</feature>
<organism evidence="10">
    <name type="scientific">Brugia pahangi</name>
    <name type="common">Filarial nematode worm</name>
    <dbReference type="NCBI Taxonomy" id="6280"/>
    <lineage>
        <taxon>Eukaryota</taxon>
        <taxon>Metazoa</taxon>
        <taxon>Ecdysozoa</taxon>
        <taxon>Nematoda</taxon>
        <taxon>Chromadorea</taxon>
        <taxon>Rhabditida</taxon>
        <taxon>Spirurina</taxon>
        <taxon>Spiruromorpha</taxon>
        <taxon>Filarioidea</taxon>
        <taxon>Onchocercidae</taxon>
        <taxon>Brugia</taxon>
    </lineage>
</organism>
<evidence type="ECO:0000256" key="3">
    <source>
        <dbReference type="ARBA" id="ARBA00022771"/>
    </source>
</evidence>
<dbReference type="InterPro" id="IPR036855">
    <property type="entry name" value="Znf_CCCH_sf"/>
</dbReference>
<accession>A0A0N4TN96</accession>
<dbReference type="Proteomes" id="UP000278627">
    <property type="component" value="Unassembled WGS sequence"/>
</dbReference>
<protein>
    <submittedName>
        <fullName evidence="10">Zinc finger CCCH domain-containing protein 6</fullName>
    </submittedName>
</protein>
<evidence type="ECO:0000313" key="9">
    <source>
        <dbReference type="Proteomes" id="UP000278627"/>
    </source>
</evidence>
<reference evidence="8 9" key="2">
    <citation type="submission" date="2018-11" db="EMBL/GenBank/DDBJ databases">
        <authorList>
            <consortium name="Pathogen Informatics"/>
        </authorList>
    </citation>
    <scope>NUCLEOTIDE SEQUENCE [LARGE SCALE GENOMIC DNA]</scope>
</reference>
<dbReference type="WBParaSite" id="BPAG_0000995201-mRNA-1">
    <property type="protein sequence ID" value="BPAG_0000995201-mRNA-1"/>
    <property type="gene ID" value="BPAG_0000995201"/>
</dbReference>
<dbReference type="GO" id="GO:0008270">
    <property type="term" value="F:zinc ion binding"/>
    <property type="evidence" value="ECO:0007669"/>
    <property type="project" value="UniProtKB-KW"/>
</dbReference>
<keyword evidence="9" id="KW-1185">Reference proteome</keyword>
<gene>
    <name evidence="8" type="ORF">BPAG_LOCUS9914</name>
</gene>
<reference evidence="10" key="1">
    <citation type="submission" date="2016-04" db="UniProtKB">
        <authorList>
            <consortium name="WormBaseParasite"/>
        </authorList>
    </citation>
    <scope>IDENTIFICATION</scope>
</reference>
<dbReference type="GO" id="GO:0045892">
    <property type="term" value="P:negative regulation of DNA-templated transcription"/>
    <property type="evidence" value="ECO:0007669"/>
    <property type="project" value="InterPro"/>
</dbReference>
<keyword evidence="3 5" id="KW-0863">Zinc-finger</keyword>
<evidence type="ECO:0000313" key="10">
    <source>
        <dbReference type="WBParaSite" id="BPAG_0000995201-mRNA-1"/>
    </source>
</evidence>
<proteinExistence type="predicted"/>
<feature type="compositionally biased region" description="Basic and acidic residues" evidence="6">
    <location>
        <begin position="63"/>
        <end position="73"/>
    </location>
</feature>
<feature type="compositionally biased region" description="Basic and acidic residues" evidence="6">
    <location>
        <begin position="151"/>
        <end position="180"/>
    </location>
</feature>
<feature type="compositionally biased region" description="Basic and acidic residues" evidence="6">
    <location>
        <begin position="773"/>
        <end position="790"/>
    </location>
</feature>
<dbReference type="SUPFAM" id="SSF90229">
    <property type="entry name" value="CCCH zinc finger"/>
    <property type="match status" value="3"/>
</dbReference>
<evidence type="ECO:0000256" key="5">
    <source>
        <dbReference type="PROSITE-ProRule" id="PRU00723"/>
    </source>
</evidence>
<dbReference type="Pfam" id="PF14608">
    <property type="entry name" value="zf-CCCH_2"/>
    <property type="match status" value="2"/>
</dbReference>
<dbReference type="Gene3D" id="4.10.1000.10">
    <property type="entry name" value="Zinc finger, CCCH-type"/>
    <property type="match status" value="2"/>
</dbReference>
<feature type="region of interest" description="Disordered" evidence="6">
    <location>
        <begin position="46"/>
        <end position="93"/>
    </location>
</feature>
<dbReference type="InterPro" id="IPR045124">
    <property type="entry name" value="Su(sable)-like"/>
</dbReference>
<dbReference type="AlphaFoldDB" id="A0A0N4TN96"/>
<keyword evidence="1 5" id="KW-0479">Metal-binding</keyword>
<dbReference type="InterPro" id="IPR000571">
    <property type="entry name" value="Znf_CCCH"/>
</dbReference>
<feature type="domain" description="C3H1-type" evidence="7">
    <location>
        <begin position="235"/>
        <end position="262"/>
    </location>
</feature>
<feature type="zinc finger region" description="C3H1-type" evidence="5">
    <location>
        <begin position="235"/>
        <end position="262"/>
    </location>
</feature>